<keyword evidence="4" id="KW-1185">Reference proteome</keyword>
<dbReference type="EMBL" id="JBHRYB010000003">
    <property type="protein sequence ID" value="MFC3679322.1"/>
    <property type="molecule type" value="Genomic_DNA"/>
</dbReference>
<proteinExistence type="predicted"/>
<dbReference type="InterPro" id="IPR036779">
    <property type="entry name" value="LysM_dom_sf"/>
</dbReference>
<dbReference type="CDD" id="cd00118">
    <property type="entry name" value="LysM"/>
    <property type="match status" value="1"/>
</dbReference>
<dbReference type="InterPro" id="IPR018392">
    <property type="entry name" value="LysM"/>
</dbReference>
<dbReference type="PROSITE" id="PS51782">
    <property type="entry name" value="LYSM"/>
    <property type="match status" value="1"/>
</dbReference>
<accession>A0ABV7VQF4</accession>
<feature type="chain" id="PRO_5046988615" evidence="1">
    <location>
        <begin position="23"/>
        <end position="351"/>
    </location>
</feature>
<evidence type="ECO:0000313" key="4">
    <source>
        <dbReference type="Proteomes" id="UP001595722"/>
    </source>
</evidence>
<protein>
    <submittedName>
        <fullName evidence="3">LysM peptidoglycan-binding domain-containing protein</fullName>
    </submittedName>
</protein>
<feature type="domain" description="LysM" evidence="2">
    <location>
        <begin position="31"/>
        <end position="79"/>
    </location>
</feature>
<name>A0ABV7VQF4_9GAMM</name>
<dbReference type="RefSeq" id="WP_376864978.1">
    <property type="nucleotide sequence ID" value="NZ_JBHRYB010000003.1"/>
</dbReference>
<dbReference type="PANTHER" id="PTHR34700">
    <property type="entry name" value="POTASSIUM BINDING PROTEIN KBP"/>
    <property type="match status" value="1"/>
</dbReference>
<dbReference type="SUPFAM" id="SSF54106">
    <property type="entry name" value="LysM domain"/>
    <property type="match status" value="1"/>
</dbReference>
<gene>
    <name evidence="3" type="ORF">ACFOMG_04250</name>
</gene>
<sequence length="351" mass="38827">MSKTFKRLLLCGLAAFSAATTALEVKSGAPERYVVQEGDTLWDIAERYADDAWQWPEIWYQNNQIENPHLIFPGDEIGLVNIDGETKATVVKRGAASRTVKLSPGVVKMQPVARVEPIESAIPAIPLDAIRGFLREHRVVDSDVLRKAPRILSGTDNRILMGAGNKVYARGDFSEEPAAAYGVFRQSQVYRDPETKEVLGLEALDIGLARVLEIDDEIMTLNLERTNQQVAVGDRLLPTEDRELIARYYPKPPAEDIRGQILAVSGGVSQVGQYDVVVLNRGERDQLEPGAVLVIEKAGNVIYDRVAGEKVRLPNTRAGTLMVFRTFDKLSYALVMRATSPLRVGDQFVTP</sequence>
<dbReference type="InterPro" id="IPR052196">
    <property type="entry name" value="Bact_Kbp"/>
</dbReference>
<dbReference type="SMART" id="SM00257">
    <property type="entry name" value="LysM"/>
    <property type="match status" value="1"/>
</dbReference>
<dbReference type="Proteomes" id="UP001595722">
    <property type="component" value="Unassembled WGS sequence"/>
</dbReference>
<evidence type="ECO:0000259" key="2">
    <source>
        <dbReference type="PROSITE" id="PS51782"/>
    </source>
</evidence>
<comment type="caution">
    <text evidence="3">The sequence shown here is derived from an EMBL/GenBank/DDBJ whole genome shotgun (WGS) entry which is preliminary data.</text>
</comment>
<feature type="signal peptide" evidence="1">
    <location>
        <begin position="1"/>
        <end position="22"/>
    </location>
</feature>
<dbReference type="PANTHER" id="PTHR34700:SF4">
    <property type="entry name" value="PHAGE-LIKE ELEMENT PBSX PROTEIN XKDP"/>
    <property type="match status" value="1"/>
</dbReference>
<evidence type="ECO:0000313" key="3">
    <source>
        <dbReference type="EMBL" id="MFC3679322.1"/>
    </source>
</evidence>
<keyword evidence="1" id="KW-0732">Signal</keyword>
<reference evidence="4" key="1">
    <citation type="journal article" date="2019" name="Int. J. Syst. Evol. Microbiol.">
        <title>The Global Catalogue of Microorganisms (GCM) 10K type strain sequencing project: providing services to taxonomists for standard genome sequencing and annotation.</title>
        <authorList>
            <consortium name="The Broad Institute Genomics Platform"/>
            <consortium name="The Broad Institute Genome Sequencing Center for Infectious Disease"/>
            <person name="Wu L."/>
            <person name="Ma J."/>
        </authorList>
    </citation>
    <scope>NUCLEOTIDE SEQUENCE [LARGE SCALE GENOMIC DNA]</scope>
    <source>
        <strain evidence="4">KCTC 42424</strain>
    </source>
</reference>
<organism evidence="3 4">
    <name type="scientific">Bacterioplanoides pacificum</name>
    <dbReference type="NCBI Taxonomy" id="1171596"/>
    <lineage>
        <taxon>Bacteria</taxon>
        <taxon>Pseudomonadati</taxon>
        <taxon>Pseudomonadota</taxon>
        <taxon>Gammaproteobacteria</taxon>
        <taxon>Oceanospirillales</taxon>
        <taxon>Oceanospirillaceae</taxon>
        <taxon>Bacterioplanoides</taxon>
    </lineage>
</organism>
<evidence type="ECO:0000256" key="1">
    <source>
        <dbReference type="SAM" id="SignalP"/>
    </source>
</evidence>
<dbReference type="Gene3D" id="3.10.350.10">
    <property type="entry name" value="LysM domain"/>
    <property type="match status" value="1"/>
</dbReference>
<dbReference type="Pfam" id="PF01476">
    <property type="entry name" value="LysM"/>
    <property type="match status" value="1"/>
</dbReference>